<name>A0A371J1W0_9FIRM</name>
<gene>
    <name evidence="3" type="ORF">CHL78_012575</name>
</gene>
<proteinExistence type="predicted"/>
<dbReference type="Proteomes" id="UP000215694">
    <property type="component" value="Unassembled WGS sequence"/>
</dbReference>
<dbReference type="SMART" id="SM01208">
    <property type="entry name" value="G5"/>
    <property type="match status" value="1"/>
</dbReference>
<dbReference type="Gene3D" id="2.20.230.10">
    <property type="entry name" value="Resuscitation-promoting factor rpfb"/>
    <property type="match status" value="1"/>
</dbReference>
<dbReference type="EMBL" id="NOJY02000022">
    <property type="protein sequence ID" value="RDY26673.1"/>
    <property type="molecule type" value="Genomic_DNA"/>
</dbReference>
<sequence length="224" mass="25345">MGLKDSLKDSMILLVGATVVVLGCYSDLNKEVSLNVDGQEYKYNTFSKNVTEFLHNKKIDVNEWSKIDPPMDAEIKDDMKITIDNRFSINIKDGKKEKEYLVNQGTLENTLESCNISLGEKDILNKELDEHVKPDETIEIVRIVEKEEVALEDISYNVSSIKDSNLLKGNTKIVSKGQSGQKEVKYRVTYKDGTKILKEKLSENIIKEPIDEVVKIGTLEAETI</sequence>
<dbReference type="InterPro" id="IPR011098">
    <property type="entry name" value="G5_dom"/>
</dbReference>
<dbReference type="Pfam" id="PF07501">
    <property type="entry name" value="G5"/>
    <property type="match status" value="1"/>
</dbReference>
<accession>A0A371J1W0</accession>
<dbReference type="PROSITE" id="PS51257">
    <property type="entry name" value="PROKAR_LIPOPROTEIN"/>
    <property type="match status" value="1"/>
</dbReference>
<comment type="caution">
    <text evidence="3">The sequence shown here is derived from an EMBL/GenBank/DDBJ whole genome shotgun (WGS) entry which is preliminary data.</text>
</comment>
<keyword evidence="1" id="KW-0732">Signal</keyword>
<dbReference type="AlphaFoldDB" id="A0A371J1W0"/>
<feature type="domain" description="G5" evidence="2">
    <location>
        <begin position="140"/>
        <end position="220"/>
    </location>
</feature>
<protein>
    <submittedName>
        <fullName evidence="3">DUF348 domain-containing protein</fullName>
    </submittedName>
</protein>
<evidence type="ECO:0000259" key="2">
    <source>
        <dbReference type="PROSITE" id="PS51109"/>
    </source>
</evidence>
<keyword evidence="4" id="KW-1185">Reference proteome</keyword>
<evidence type="ECO:0000256" key="1">
    <source>
        <dbReference type="ARBA" id="ARBA00022729"/>
    </source>
</evidence>
<dbReference type="RefSeq" id="WP_094369578.1">
    <property type="nucleotide sequence ID" value="NZ_NOJY02000022.1"/>
</dbReference>
<dbReference type="OrthoDB" id="1752979at2"/>
<dbReference type="PROSITE" id="PS51109">
    <property type="entry name" value="G5"/>
    <property type="match status" value="1"/>
</dbReference>
<reference evidence="3 4" key="1">
    <citation type="journal article" date="2017" name="Genome Announc.">
        <title>Draft Genome Sequence of Romboutsia weinsteinii sp. nov. Strain CCRI-19649(T) Isolated from Surface Water.</title>
        <authorList>
            <person name="Maheux A.F."/>
            <person name="Boudreau D.K."/>
            <person name="Berube E."/>
            <person name="Boissinot M."/>
            <person name="Cantin P."/>
            <person name="Raymond F."/>
            <person name="Corbeil J."/>
            <person name="Omar R.F."/>
            <person name="Bergeron M.G."/>
        </authorList>
    </citation>
    <scope>NUCLEOTIDE SEQUENCE [LARGE SCALE GENOMIC DNA]</scope>
    <source>
        <strain evidence="3 4">CCRI-19649</strain>
    </source>
</reference>
<evidence type="ECO:0000313" key="4">
    <source>
        <dbReference type="Proteomes" id="UP000215694"/>
    </source>
</evidence>
<organism evidence="3 4">
    <name type="scientific">Romboutsia weinsteinii</name>
    <dbReference type="NCBI Taxonomy" id="2020949"/>
    <lineage>
        <taxon>Bacteria</taxon>
        <taxon>Bacillati</taxon>
        <taxon>Bacillota</taxon>
        <taxon>Clostridia</taxon>
        <taxon>Peptostreptococcales</taxon>
        <taxon>Peptostreptococcaceae</taxon>
        <taxon>Romboutsia</taxon>
    </lineage>
</organism>
<dbReference type="InterPro" id="IPR007137">
    <property type="entry name" value="DUF348"/>
</dbReference>
<dbReference type="Pfam" id="PF03990">
    <property type="entry name" value="DUF348"/>
    <property type="match status" value="2"/>
</dbReference>
<evidence type="ECO:0000313" key="3">
    <source>
        <dbReference type="EMBL" id="RDY26673.1"/>
    </source>
</evidence>